<dbReference type="InterPro" id="IPR027417">
    <property type="entry name" value="P-loop_NTPase"/>
</dbReference>
<dbReference type="PROSITE" id="PS00211">
    <property type="entry name" value="ABC_TRANSPORTER_1"/>
    <property type="match status" value="1"/>
</dbReference>
<name>A0AA35CKJ1_9FIRM</name>
<dbReference type="Proteomes" id="UP001163687">
    <property type="component" value="Chromosome"/>
</dbReference>
<dbReference type="CDD" id="cd03224">
    <property type="entry name" value="ABC_TM1139_LivF_branched"/>
    <property type="match status" value="1"/>
</dbReference>
<dbReference type="AlphaFoldDB" id="A0AA35CKJ1"/>
<dbReference type="EMBL" id="AP025628">
    <property type="protein sequence ID" value="BDG60118.1"/>
    <property type="molecule type" value="Genomic_DNA"/>
</dbReference>
<sequence length="235" mass="25323">MILLEVSGIRCGYGGSVVLHDLSMHVNQGEAVVILGPNGHGKTTLLRAISGLVPLTAGEIKFEGRTISGLEAEEITAAGVVHIPQGDLPFPEMTVEENLLMGAYLPRAWARRGEKLDRVYSLFPRLGERRNQLARTLSGGERRMLALGRGLMSDAKLLMIDEPSLGLAPIVIEEVYTKIKEIAASGLSILLVDENATHAVHVAQRVYLLESGSLVKEGQAGELLMDEALFSAYLG</sequence>
<dbReference type="InterPro" id="IPR052156">
    <property type="entry name" value="BCAA_Transport_ATP-bd_LivF"/>
</dbReference>
<dbReference type="GO" id="GO:0015807">
    <property type="term" value="P:L-amino acid transport"/>
    <property type="evidence" value="ECO:0007669"/>
    <property type="project" value="TreeGrafter"/>
</dbReference>
<proteinExistence type="inferred from homology"/>
<keyword evidence="5" id="KW-0029">Amino-acid transport</keyword>
<dbReference type="PANTHER" id="PTHR43820:SF4">
    <property type="entry name" value="HIGH-AFFINITY BRANCHED-CHAIN AMINO ACID TRANSPORT ATP-BINDING PROTEIN LIVF"/>
    <property type="match status" value="1"/>
</dbReference>
<keyword evidence="2" id="KW-0813">Transport</keyword>
<feature type="domain" description="ABC transporter" evidence="6">
    <location>
        <begin position="4"/>
        <end position="234"/>
    </location>
</feature>
<dbReference type="GO" id="GO:0016887">
    <property type="term" value="F:ATP hydrolysis activity"/>
    <property type="evidence" value="ECO:0007669"/>
    <property type="project" value="InterPro"/>
</dbReference>
<dbReference type="GO" id="GO:0005524">
    <property type="term" value="F:ATP binding"/>
    <property type="evidence" value="ECO:0007669"/>
    <property type="project" value="UniProtKB-KW"/>
</dbReference>
<dbReference type="PANTHER" id="PTHR43820">
    <property type="entry name" value="HIGH-AFFINITY BRANCHED-CHAIN AMINO ACID TRANSPORT ATP-BINDING PROTEIN LIVF"/>
    <property type="match status" value="1"/>
</dbReference>
<evidence type="ECO:0000256" key="1">
    <source>
        <dbReference type="ARBA" id="ARBA00005417"/>
    </source>
</evidence>
<dbReference type="RefSeq" id="WP_264844182.1">
    <property type="nucleotide sequence ID" value="NZ_AP025628.1"/>
</dbReference>
<dbReference type="InterPro" id="IPR003593">
    <property type="entry name" value="AAA+_ATPase"/>
</dbReference>
<dbReference type="SUPFAM" id="SSF52540">
    <property type="entry name" value="P-loop containing nucleoside triphosphate hydrolases"/>
    <property type="match status" value="1"/>
</dbReference>
<evidence type="ECO:0000256" key="5">
    <source>
        <dbReference type="ARBA" id="ARBA00022970"/>
    </source>
</evidence>
<organism evidence="7 8">
    <name type="scientific">Caldinitratiruptor microaerophilus</name>
    <dbReference type="NCBI Taxonomy" id="671077"/>
    <lineage>
        <taxon>Bacteria</taxon>
        <taxon>Bacillati</taxon>
        <taxon>Bacillota</taxon>
        <taxon>Clostridia</taxon>
        <taxon>Eubacteriales</taxon>
        <taxon>Symbiobacteriaceae</taxon>
        <taxon>Caldinitratiruptor</taxon>
    </lineage>
</organism>
<protein>
    <submittedName>
        <fullName evidence="7">ABC transporter ATP-binding protein</fullName>
    </submittedName>
</protein>
<keyword evidence="3" id="KW-0547">Nucleotide-binding</keyword>
<dbReference type="PROSITE" id="PS50893">
    <property type="entry name" value="ABC_TRANSPORTER_2"/>
    <property type="match status" value="1"/>
</dbReference>
<evidence type="ECO:0000256" key="2">
    <source>
        <dbReference type="ARBA" id="ARBA00022448"/>
    </source>
</evidence>
<dbReference type="InterPro" id="IPR017871">
    <property type="entry name" value="ABC_transporter-like_CS"/>
</dbReference>
<evidence type="ECO:0000256" key="4">
    <source>
        <dbReference type="ARBA" id="ARBA00022840"/>
    </source>
</evidence>
<comment type="similarity">
    <text evidence="1">Belongs to the ABC transporter superfamily.</text>
</comment>
<dbReference type="KEGG" id="cmic:caldi_12080"/>
<evidence type="ECO:0000313" key="7">
    <source>
        <dbReference type="EMBL" id="BDG60118.1"/>
    </source>
</evidence>
<dbReference type="GO" id="GO:0015658">
    <property type="term" value="F:branched-chain amino acid transmembrane transporter activity"/>
    <property type="evidence" value="ECO:0007669"/>
    <property type="project" value="TreeGrafter"/>
</dbReference>
<evidence type="ECO:0000259" key="6">
    <source>
        <dbReference type="PROSITE" id="PS50893"/>
    </source>
</evidence>
<dbReference type="Gene3D" id="3.40.50.300">
    <property type="entry name" value="P-loop containing nucleotide triphosphate hydrolases"/>
    <property type="match status" value="1"/>
</dbReference>
<keyword evidence="4 7" id="KW-0067">ATP-binding</keyword>
<dbReference type="SMART" id="SM00382">
    <property type="entry name" value="AAA"/>
    <property type="match status" value="1"/>
</dbReference>
<evidence type="ECO:0000256" key="3">
    <source>
        <dbReference type="ARBA" id="ARBA00022741"/>
    </source>
</evidence>
<dbReference type="Pfam" id="PF00005">
    <property type="entry name" value="ABC_tran"/>
    <property type="match status" value="1"/>
</dbReference>
<gene>
    <name evidence="7" type="ORF">caldi_12080</name>
</gene>
<accession>A0AA35CKJ1</accession>
<evidence type="ECO:0000313" key="8">
    <source>
        <dbReference type="Proteomes" id="UP001163687"/>
    </source>
</evidence>
<keyword evidence="8" id="KW-1185">Reference proteome</keyword>
<reference evidence="7" key="1">
    <citation type="submission" date="2022-03" db="EMBL/GenBank/DDBJ databases">
        <title>Complete genome sequence of Caldinitratiruptor microaerophilus.</title>
        <authorList>
            <person name="Mukaiyama R."/>
            <person name="Nishiyama T."/>
            <person name="Ueda K."/>
        </authorList>
    </citation>
    <scope>NUCLEOTIDE SEQUENCE</scope>
    <source>
        <strain evidence="7">JCM 16183</strain>
    </source>
</reference>
<dbReference type="InterPro" id="IPR003439">
    <property type="entry name" value="ABC_transporter-like_ATP-bd"/>
</dbReference>